<name>A0ABU9BN41_9BURK</name>
<accession>A0ABU9BN41</accession>
<evidence type="ECO:0000313" key="1">
    <source>
        <dbReference type="EMBL" id="MEK8029953.1"/>
    </source>
</evidence>
<keyword evidence="2" id="KW-1185">Reference proteome</keyword>
<dbReference type="InterPro" id="IPR012670">
    <property type="entry name" value="T3SS_YscI/HrpB"/>
</dbReference>
<protein>
    <submittedName>
        <fullName evidence="1">EscI/YscI/HrpB family type III secretion system inner rod protein</fullName>
    </submittedName>
</protein>
<dbReference type="EMBL" id="JBBUTG010000002">
    <property type="protein sequence ID" value="MEK8029953.1"/>
    <property type="molecule type" value="Genomic_DNA"/>
</dbReference>
<proteinExistence type="predicted"/>
<dbReference type="RefSeq" id="WP_341424313.1">
    <property type="nucleotide sequence ID" value="NZ_JBBUTG010000002.1"/>
</dbReference>
<dbReference type="Pfam" id="PF17001">
    <property type="entry name" value="T3SS_basalb_I"/>
    <property type="match status" value="1"/>
</dbReference>
<sequence length="153" mass="15928">MAMEISSVTAAMRPPVGQAVGATPGASPAGVVQTTTNAQEARVFMESMKAAQQRLQSHPVQAALPAGLQPASNVDGPTGIGQRLLNGLSGMSDRLKADHKYVSSLIEKATVGGDDAMLMRALVALGDYQQRVQVVTKTVSKAASSLDQLTRLQ</sequence>
<organism evidence="1 2">
    <name type="scientific">Ideonella lacteola</name>
    <dbReference type="NCBI Taxonomy" id="2984193"/>
    <lineage>
        <taxon>Bacteria</taxon>
        <taxon>Pseudomonadati</taxon>
        <taxon>Pseudomonadota</taxon>
        <taxon>Betaproteobacteria</taxon>
        <taxon>Burkholderiales</taxon>
        <taxon>Sphaerotilaceae</taxon>
        <taxon>Ideonella</taxon>
    </lineage>
</organism>
<gene>
    <name evidence="1" type="ORF">AACH06_03885</name>
</gene>
<evidence type="ECO:0000313" key="2">
    <source>
        <dbReference type="Proteomes" id="UP001371218"/>
    </source>
</evidence>
<dbReference type="Proteomes" id="UP001371218">
    <property type="component" value="Unassembled WGS sequence"/>
</dbReference>
<reference evidence="1 2" key="1">
    <citation type="submission" date="2024-04" db="EMBL/GenBank/DDBJ databases">
        <title>Novel species of the genus Ideonella isolated from streams.</title>
        <authorList>
            <person name="Lu H."/>
        </authorList>
    </citation>
    <scope>NUCLEOTIDE SEQUENCE [LARGE SCALE GENOMIC DNA]</scope>
    <source>
        <strain evidence="1 2">DXS29W</strain>
    </source>
</reference>
<comment type="caution">
    <text evidence="1">The sequence shown here is derived from an EMBL/GenBank/DDBJ whole genome shotgun (WGS) entry which is preliminary data.</text>
</comment>